<reference evidence="3 4" key="1">
    <citation type="submission" date="2019-06" db="EMBL/GenBank/DDBJ databases">
        <title>Flavobacteriaceae Paucihalobacterium erythroidium CWB-1, complete genome.</title>
        <authorList>
            <person name="Wu S."/>
        </authorList>
    </citation>
    <scope>NUCLEOTIDE SEQUENCE [LARGE SCALE GENOMIC DNA]</scope>
    <source>
        <strain evidence="3 4">CWB-1</strain>
    </source>
</reference>
<dbReference type="RefSeq" id="WP_140990457.1">
    <property type="nucleotide sequence ID" value="NZ_VHIQ01000004.1"/>
</dbReference>
<evidence type="ECO:0000259" key="2">
    <source>
        <dbReference type="Pfam" id="PF00582"/>
    </source>
</evidence>
<comment type="similarity">
    <text evidence="1">Belongs to the universal stress protein A family.</text>
</comment>
<evidence type="ECO:0000256" key="1">
    <source>
        <dbReference type="ARBA" id="ARBA00008791"/>
    </source>
</evidence>
<dbReference type="CDD" id="cd00293">
    <property type="entry name" value="USP-like"/>
    <property type="match status" value="1"/>
</dbReference>
<dbReference type="AlphaFoldDB" id="A0A506PJE9"/>
<dbReference type="SUPFAM" id="SSF52402">
    <property type="entry name" value="Adenine nucleotide alpha hydrolases-like"/>
    <property type="match status" value="2"/>
</dbReference>
<sequence>MVTKILIPTDFSRNAWHALCYALEIYRHSHCEIHLLNAFSIADGLSVLMYPEPGDEDYENAKLESEQELSKLADKITIRLQGFKPHKIQIAAICGEPIEVIQDYSQTNQIELIVMGTQGISDTGKAAFGSVAVNVMEKVRHCPVMVVPQSTLLVPPKEIVFPTKLSSNFTETNLKVLNEIVLTHQSHLKILHVFKNTTYVLSNAQNEVLNRLKRLLPQQLFSFKALHNLDVLSGINCFIESRESDMVTFLNKKHAFFGSILSRPLIKQITFYTRVPVLVLHE</sequence>
<proteinExistence type="inferred from homology"/>
<evidence type="ECO:0000313" key="3">
    <source>
        <dbReference type="EMBL" id="TPV33495.1"/>
    </source>
</evidence>
<organism evidence="3 4">
    <name type="scientific">Paucihalobacter ruber</name>
    <dbReference type="NCBI Taxonomy" id="2567861"/>
    <lineage>
        <taxon>Bacteria</taxon>
        <taxon>Pseudomonadati</taxon>
        <taxon>Bacteroidota</taxon>
        <taxon>Flavobacteriia</taxon>
        <taxon>Flavobacteriales</taxon>
        <taxon>Flavobacteriaceae</taxon>
        <taxon>Paucihalobacter</taxon>
    </lineage>
</organism>
<name>A0A506PJE9_9FLAO</name>
<dbReference type="PANTHER" id="PTHR46268">
    <property type="entry name" value="STRESS RESPONSE PROTEIN NHAX"/>
    <property type="match status" value="1"/>
</dbReference>
<feature type="domain" description="UspA" evidence="2">
    <location>
        <begin position="1"/>
        <end position="148"/>
    </location>
</feature>
<dbReference type="EMBL" id="VHIQ01000004">
    <property type="protein sequence ID" value="TPV33495.1"/>
    <property type="molecule type" value="Genomic_DNA"/>
</dbReference>
<dbReference type="OrthoDB" id="9788959at2"/>
<keyword evidence="4" id="KW-1185">Reference proteome</keyword>
<protein>
    <submittedName>
        <fullName evidence="3">Universal stress protein</fullName>
    </submittedName>
</protein>
<dbReference type="Gene3D" id="3.40.50.12370">
    <property type="match status" value="1"/>
</dbReference>
<dbReference type="InterPro" id="IPR006016">
    <property type="entry name" value="UspA"/>
</dbReference>
<comment type="caution">
    <text evidence="3">The sequence shown here is derived from an EMBL/GenBank/DDBJ whole genome shotgun (WGS) entry which is preliminary data.</text>
</comment>
<evidence type="ECO:0000313" key="4">
    <source>
        <dbReference type="Proteomes" id="UP000317332"/>
    </source>
</evidence>
<dbReference type="PANTHER" id="PTHR46268:SF6">
    <property type="entry name" value="UNIVERSAL STRESS PROTEIN UP12"/>
    <property type="match status" value="1"/>
</dbReference>
<accession>A0A506PJE9</accession>
<gene>
    <name evidence="3" type="ORF">FJ651_10455</name>
</gene>
<dbReference type="Proteomes" id="UP000317332">
    <property type="component" value="Unassembled WGS sequence"/>
</dbReference>
<dbReference type="Pfam" id="PF00582">
    <property type="entry name" value="Usp"/>
    <property type="match status" value="1"/>
</dbReference>